<keyword evidence="3" id="KW-0436">Ligase</keyword>
<dbReference type="Gene3D" id="3.30.300.30">
    <property type="match status" value="1"/>
</dbReference>
<keyword evidence="4" id="KW-0808">Transferase</keyword>
<dbReference type="SUPFAM" id="SSF53901">
    <property type="entry name" value="Thiolase-like"/>
    <property type="match status" value="1"/>
</dbReference>
<comment type="caution">
    <text evidence="12">The sequence shown here is derived from an EMBL/GenBank/DDBJ whole genome shotgun (WGS) entry which is preliminary data.</text>
</comment>
<feature type="region of interest" description="C-terminal hotdog fold" evidence="8">
    <location>
        <begin position="1065"/>
        <end position="1231"/>
    </location>
</feature>
<dbReference type="InterPro" id="IPR010071">
    <property type="entry name" value="AA_adenyl_dom"/>
</dbReference>
<dbReference type="Gene3D" id="3.40.50.720">
    <property type="entry name" value="NAD(P)-binding Rossmann-like Domain"/>
    <property type="match status" value="2"/>
</dbReference>
<dbReference type="InterPro" id="IPR049900">
    <property type="entry name" value="PKS_mFAS_DH"/>
</dbReference>
<evidence type="ECO:0000259" key="11">
    <source>
        <dbReference type="PROSITE" id="PS52019"/>
    </source>
</evidence>
<dbReference type="Gene3D" id="3.90.180.10">
    <property type="entry name" value="Medium-chain alcohol dehydrogenases, catalytic domain"/>
    <property type="match status" value="1"/>
</dbReference>
<dbReference type="InterPro" id="IPR001242">
    <property type="entry name" value="Condensation_dom"/>
</dbReference>
<dbReference type="InterPro" id="IPR036736">
    <property type="entry name" value="ACP-like_sf"/>
</dbReference>
<dbReference type="Pfam" id="PF00668">
    <property type="entry name" value="Condensation"/>
    <property type="match status" value="1"/>
</dbReference>
<dbReference type="EMBL" id="MSFO01000008">
    <property type="protein sequence ID" value="PLB45025.1"/>
    <property type="molecule type" value="Genomic_DNA"/>
</dbReference>
<dbReference type="OrthoDB" id="329835at2759"/>
<evidence type="ECO:0000256" key="1">
    <source>
        <dbReference type="ARBA" id="ARBA00022450"/>
    </source>
</evidence>
<dbReference type="SUPFAM" id="SSF52777">
    <property type="entry name" value="CoA-dependent acyltransferases"/>
    <property type="match status" value="2"/>
</dbReference>
<evidence type="ECO:0000256" key="3">
    <source>
        <dbReference type="ARBA" id="ARBA00022598"/>
    </source>
</evidence>
<dbReference type="InterPro" id="IPR020841">
    <property type="entry name" value="PKS_Beta-ketoAc_synthase_dom"/>
</dbReference>
<reference evidence="12 13" key="1">
    <citation type="submission" date="2016-12" db="EMBL/GenBank/DDBJ databases">
        <title>The genomes of Aspergillus section Nigri reveals drivers in fungal speciation.</title>
        <authorList>
            <consortium name="DOE Joint Genome Institute"/>
            <person name="Vesth T.C."/>
            <person name="Nybo J."/>
            <person name="Theobald S."/>
            <person name="Brandl J."/>
            <person name="Frisvad J.C."/>
            <person name="Nielsen K.F."/>
            <person name="Lyhne E.K."/>
            <person name="Kogle M.E."/>
            <person name="Kuo A."/>
            <person name="Riley R."/>
            <person name="Clum A."/>
            <person name="Nolan M."/>
            <person name="Lipzen A."/>
            <person name="Salamov A."/>
            <person name="Henrissat B."/>
            <person name="Wiebenga A."/>
            <person name="De Vries R.P."/>
            <person name="Grigoriev I.V."/>
            <person name="Mortensen U.H."/>
            <person name="Andersen M.R."/>
            <person name="Baker S.E."/>
        </authorList>
    </citation>
    <scope>NUCLEOTIDE SEQUENCE [LARGE SCALE GENOMIC DNA]</scope>
    <source>
        <strain evidence="12 13">IBT 23096</strain>
    </source>
</reference>
<dbReference type="GO" id="GO:0044550">
    <property type="term" value="P:secondary metabolite biosynthetic process"/>
    <property type="evidence" value="ECO:0007669"/>
    <property type="project" value="TreeGrafter"/>
</dbReference>
<dbReference type="InterPro" id="IPR009081">
    <property type="entry name" value="PP-bd_ACP"/>
</dbReference>
<dbReference type="Gene3D" id="3.30.559.30">
    <property type="entry name" value="Nonribosomal peptide synthetase, condensation domain"/>
    <property type="match status" value="1"/>
</dbReference>
<dbReference type="SUPFAM" id="SSF47336">
    <property type="entry name" value="ACP-like"/>
    <property type="match status" value="2"/>
</dbReference>
<dbReference type="InterPro" id="IPR057326">
    <property type="entry name" value="KR_dom"/>
</dbReference>
<keyword evidence="2" id="KW-0597">Phosphoprotein</keyword>
<dbReference type="Pfam" id="PF00550">
    <property type="entry name" value="PP-binding"/>
    <property type="match status" value="1"/>
</dbReference>
<dbReference type="InterPro" id="IPR018201">
    <property type="entry name" value="Ketoacyl_synth_AS"/>
</dbReference>
<dbReference type="InterPro" id="IPR014030">
    <property type="entry name" value="Ketoacyl_synth_N"/>
</dbReference>
<dbReference type="SMART" id="SM00827">
    <property type="entry name" value="PKS_AT"/>
    <property type="match status" value="1"/>
</dbReference>
<dbReference type="Gene3D" id="3.40.47.10">
    <property type="match status" value="1"/>
</dbReference>
<dbReference type="SMART" id="SM00822">
    <property type="entry name" value="PKS_KR"/>
    <property type="match status" value="1"/>
</dbReference>
<evidence type="ECO:0000259" key="10">
    <source>
        <dbReference type="PROSITE" id="PS52004"/>
    </source>
</evidence>
<dbReference type="RefSeq" id="XP_024700327.1">
    <property type="nucleotide sequence ID" value="XM_024847911.1"/>
</dbReference>
<feature type="domain" description="Carrier" evidence="9">
    <location>
        <begin position="3225"/>
        <end position="3304"/>
    </location>
</feature>
<evidence type="ECO:0000256" key="8">
    <source>
        <dbReference type="PROSITE-ProRule" id="PRU01363"/>
    </source>
</evidence>
<dbReference type="SMART" id="SM00823">
    <property type="entry name" value="PKS_PP"/>
    <property type="match status" value="2"/>
</dbReference>
<dbReference type="InterPro" id="IPR016039">
    <property type="entry name" value="Thiolase-like"/>
</dbReference>
<dbReference type="InterPro" id="IPR050091">
    <property type="entry name" value="PKS_NRPS_Biosynth_Enz"/>
</dbReference>
<dbReference type="Proteomes" id="UP000234275">
    <property type="component" value="Unassembled WGS sequence"/>
</dbReference>
<dbReference type="InterPro" id="IPR016035">
    <property type="entry name" value="Acyl_Trfase/lysoPLipase"/>
</dbReference>
<dbReference type="GO" id="GO:0004312">
    <property type="term" value="F:fatty acid synthase activity"/>
    <property type="evidence" value="ECO:0007669"/>
    <property type="project" value="TreeGrafter"/>
</dbReference>
<dbReference type="GO" id="GO:0031177">
    <property type="term" value="F:phosphopantetheine binding"/>
    <property type="evidence" value="ECO:0007669"/>
    <property type="project" value="InterPro"/>
</dbReference>
<feature type="domain" description="PKS/mFAS DH" evidence="11">
    <location>
        <begin position="916"/>
        <end position="1231"/>
    </location>
</feature>
<dbReference type="Pfam" id="PF02801">
    <property type="entry name" value="Ketoacyl-synt_C"/>
    <property type="match status" value="1"/>
</dbReference>
<dbReference type="SMART" id="SM00825">
    <property type="entry name" value="PKS_KS"/>
    <property type="match status" value="1"/>
</dbReference>
<dbReference type="PROSITE" id="PS50075">
    <property type="entry name" value="CARRIER"/>
    <property type="match status" value="2"/>
</dbReference>
<dbReference type="InterPro" id="IPR001227">
    <property type="entry name" value="Ac_transferase_dom_sf"/>
</dbReference>
<evidence type="ECO:0000313" key="13">
    <source>
        <dbReference type="Proteomes" id="UP000234275"/>
    </source>
</evidence>
<keyword evidence="1" id="KW-0596">Phosphopantetheine</keyword>
<dbReference type="PANTHER" id="PTHR43775:SF20">
    <property type="entry name" value="HYBRID PKS-NRPS SYNTHETASE APDA"/>
    <property type="match status" value="1"/>
</dbReference>
<dbReference type="Gene3D" id="3.30.70.3290">
    <property type="match status" value="1"/>
</dbReference>
<dbReference type="PANTHER" id="PTHR43775">
    <property type="entry name" value="FATTY ACID SYNTHASE"/>
    <property type="match status" value="1"/>
</dbReference>
<evidence type="ECO:0000256" key="2">
    <source>
        <dbReference type="ARBA" id="ARBA00022553"/>
    </source>
</evidence>
<organism evidence="12 13">
    <name type="scientific">Aspergillus steynii IBT 23096</name>
    <dbReference type="NCBI Taxonomy" id="1392250"/>
    <lineage>
        <taxon>Eukaryota</taxon>
        <taxon>Fungi</taxon>
        <taxon>Dikarya</taxon>
        <taxon>Ascomycota</taxon>
        <taxon>Pezizomycotina</taxon>
        <taxon>Eurotiomycetes</taxon>
        <taxon>Eurotiomycetidae</taxon>
        <taxon>Eurotiales</taxon>
        <taxon>Aspergillaceae</taxon>
        <taxon>Aspergillus</taxon>
        <taxon>Aspergillus subgen. Circumdati</taxon>
    </lineage>
</organism>
<dbReference type="Pfam" id="PF07993">
    <property type="entry name" value="NAD_binding_4"/>
    <property type="match status" value="1"/>
</dbReference>
<dbReference type="Pfam" id="PF16197">
    <property type="entry name" value="KAsynt_C_assoc"/>
    <property type="match status" value="1"/>
</dbReference>
<dbReference type="InterPro" id="IPR000873">
    <property type="entry name" value="AMP-dep_synth/lig_dom"/>
</dbReference>
<evidence type="ECO:0000259" key="9">
    <source>
        <dbReference type="PROSITE" id="PS50075"/>
    </source>
</evidence>
<dbReference type="CDD" id="cd00833">
    <property type="entry name" value="PKS"/>
    <property type="match status" value="1"/>
</dbReference>
<dbReference type="PROSITE" id="PS52019">
    <property type="entry name" value="PKS_MFAS_DH"/>
    <property type="match status" value="1"/>
</dbReference>
<dbReference type="Pfam" id="PF08659">
    <property type="entry name" value="KR"/>
    <property type="match status" value="1"/>
</dbReference>
<keyword evidence="6" id="KW-0511">Multifunctional enzyme</keyword>
<evidence type="ECO:0000256" key="4">
    <source>
        <dbReference type="ARBA" id="ARBA00022679"/>
    </source>
</evidence>
<dbReference type="CDD" id="cd05930">
    <property type="entry name" value="A_NRPS"/>
    <property type="match status" value="1"/>
</dbReference>
<dbReference type="Pfam" id="PF00501">
    <property type="entry name" value="AMP-binding"/>
    <property type="match status" value="1"/>
</dbReference>
<dbReference type="NCBIfam" id="TIGR01733">
    <property type="entry name" value="AA-adenyl-dom"/>
    <property type="match status" value="1"/>
</dbReference>
<dbReference type="GeneID" id="36555610"/>
<dbReference type="InterPro" id="IPR045851">
    <property type="entry name" value="AMP-bd_C_sf"/>
</dbReference>
<dbReference type="InterPro" id="IPR042099">
    <property type="entry name" value="ANL_N_sf"/>
</dbReference>
<dbReference type="InterPro" id="IPR042104">
    <property type="entry name" value="PKS_dehydratase_sf"/>
</dbReference>
<protein>
    <submittedName>
        <fullName evidence="12">Putative polyketide synthase</fullName>
    </submittedName>
</protein>
<dbReference type="CDD" id="cd20483">
    <property type="entry name" value="C_PKS-NRPS"/>
    <property type="match status" value="1"/>
</dbReference>
<keyword evidence="5" id="KW-0677">Repeat</keyword>
<dbReference type="SUPFAM" id="SSF55048">
    <property type="entry name" value="Probable ACP-binding domain of malonyl-CoA ACP transacylase"/>
    <property type="match status" value="1"/>
</dbReference>
<dbReference type="SUPFAM" id="SSF50129">
    <property type="entry name" value="GroES-like"/>
    <property type="match status" value="1"/>
</dbReference>
<dbReference type="InterPro" id="IPR011032">
    <property type="entry name" value="GroES-like_sf"/>
</dbReference>
<dbReference type="PROSITE" id="PS00606">
    <property type="entry name" value="KS3_1"/>
    <property type="match status" value="1"/>
</dbReference>
<dbReference type="Gene3D" id="3.40.50.12780">
    <property type="entry name" value="N-terminal domain of ligase-like"/>
    <property type="match status" value="1"/>
</dbReference>
<dbReference type="PROSITE" id="PS52004">
    <property type="entry name" value="KS3_2"/>
    <property type="match status" value="1"/>
</dbReference>
<dbReference type="InterPro" id="IPR032821">
    <property type="entry name" value="PKS_assoc"/>
</dbReference>
<dbReference type="InterPro" id="IPR013968">
    <property type="entry name" value="PKS_KR"/>
</dbReference>
<accession>A0A2I2FWN1</accession>
<feature type="region of interest" description="N-terminal hotdog fold" evidence="8">
    <location>
        <begin position="916"/>
        <end position="1050"/>
    </location>
</feature>
<dbReference type="InterPro" id="IPR020806">
    <property type="entry name" value="PKS_PP-bd"/>
</dbReference>
<dbReference type="GO" id="GO:0004315">
    <property type="term" value="F:3-oxoacyl-[acyl-carrier-protein] synthase activity"/>
    <property type="evidence" value="ECO:0007669"/>
    <property type="project" value="InterPro"/>
</dbReference>
<name>A0A2I2FWN1_9EURO</name>
<dbReference type="STRING" id="1392250.A0A2I2FWN1"/>
<dbReference type="Pfam" id="PF00698">
    <property type="entry name" value="Acyl_transf_1"/>
    <property type="match status" value="1"/>
</dbReference>
<proteinExistence type="inferred from homology"/>
<comment type="similarity">
    <text evidence="7">In the C-terminal section; belongs to the NRP synthetase family.</text>
</comment>
<gene>
    <name evidence="12" type="ORF">P170DRAFT_429736</name>
</gene>
<dbReference type="SUPFAM" id="SSF52151">
    <property type="entry name" value="FabD/lysophospholipase-like"/>
    <property type="match status" value="1"/>
</dbReference>
<dbReference type="InterPro" id="IPR036291">
    <property type="entry name" value="NAD(P)-bd_dom_sf"/>
</dbReference>
<keyword evidence="13" id="KW-1185">Reference proteome</keyword>
<dbReference type="Gene3D" id="3.30.559.10">
    <property type="entry name" value="Chloramphenicol acetyltransferase-like domain"/>
    <property type="match status" value="1"/>
</dbReference>
<dbReference type="GO" id="GO:0006633">
    <property type="term" value="P:fatty acid biosynthetic process"/>
    <property type="evidence" value="ECO:0007669"/>
    <property type="project" value="InterPro"/>
</dbReference>
<dbReference type="SUPFAM" id="SSF56801">
    <property type="entry name" value="Acetyl-CoA synthetase-like"/>
    <property type="match status" value="1"/>
</dbReference>
<dbReference type="SUPFAM" id="SSF51735">
    <property type="entry name" value="NAD(P)-binding Rossmann-fold domains"/>
    <property type="match status" value="2"/>
</dbReference>
<evidence type="ECO:0000256" key="7">
    <source>
        <dbReference type="ARBA" id="ARBA00029443"/>
    </source>
</evidence>
<sequence length="3719" mass="408975">MTRSGTEDDIAIIGMACRVPGADSSSQLWEMLAAKKDVRRRIDRFNIDGYYSSREERAKGLTDVQHAYLLDQDVDKFDHAFFGISPIEASAMDPQHRMLLEVAYEGVESAGIRLEDIQGTNTAVYAGISCNDYQASLLRDLEHLPRYAATGMHNSMAANRVSYFFDLHGPSMTIDTACSSTMVALNQAVRGLQGGESGMALVCGSHLILNPDMFVHMSELGFLTPGGRCRSFDAQGDGYARGEGCLALLLKPLAQAIRDHDPIRAVIKGTQLNHDGKTQGITLPSASAQQQNLDTLYQRCGIPPRQVQYVEAHGTGTAAGDPIECAALARVFRPSDTPEDNTQRLVIGSIKSNIGHLESCAGLAGIIKTVESLERGLIPAQMNYDTPNPKIPHDRLLVPKDTMPWPATPDAVRRAGINSFGFGGTNGHVILEQYVRQEDMQLTAPYRRPYLFKVSAGSEISLRGLAARYATAVDELSPHLVDLAFTLLSRRSTLSKTVYFVASSAEETKSHLGQIATGEIQPVSSSPATTTTMLWIFTGQGAQWPQMGRQLLDCCPLFSAVIHECDRALACLPDPPAWSLVAELLQPKSSSRIQEAAYSQPLCTAIQIALAEKWRSFGIAPTAVVGHSSGEIGAAYAAGILSLTDAMAISYYRGLFVHGKDEGPKGAMCAVGLEEELARQILVPYDGRVSLAAVNAPTSCTISGDADAVTEIHDLLKAQGRFCRMLHVDTAYHSHHMLPAASRYIRALDAAGIRASSSPARCKMYSSVSGRLLDPADNTSQYWRDNMVSTVRFTDAIKAAVENHSPFGSFLEIGPHPALKGPTVELLSTLGIREARYWGSCSRGKPDLEAILNSTAQMIHHGFPIRLDQVNSPQLGSEYNGRVVTGLPGYAWDHSVGHWAESRLSLQVKNRCFARCPLLGARMPGDNPILRLWNNIWRRKEMPWIERIEENHGTKVPQAAFIIMALEATQQIIVEERYSTTGILALESIDFHGHVSLSHLESESDNPFETNLRMQRITSTTYEFSIVGGSATIPWQQICSGHVSLKASIPAAPTQESIKNGDAMSSDGIAGIQIYHTTESQVSGATTIPLADEETGSWDPLILETLLRLNGKILGRGPVPSEYDLRAIERLAMPIAYRPSLVKFHTKAARIHEAQGVGEIQIGDTAKSPLTITGLQYQFQKRIQEELPLDSLFLCPTILPDISCLTSVPQQLSLGHLLTLVCHKWPMCDIALVGLNEALLREVHSQLPEADPYHRPSFRLVDVIGTELAWNTSRWYSLDHARPKTQYHLVLGTVSGIRRCTPSLHRKGLLAVTVHDESDGEWFASEFDKVAAFDGVGSTEWAVGQRRTALRKETPMADKTLVLQCEGTKLVPSARDLDFQPVNFHLPAVREQVEERPDTERLDVVILDMAQRSILLDVPGDKLLPTLQYLIPRTRSLVWVSSETEGNPFRRVVPSFLRTLMSEYPSLRALSLLICGEHSIETIGATILDAQQDLLMGETETDMIVKDSQLHLLRYRPDDELAAAVGRREPRESVIEASGLELTYDIVPAEPGSLMAVLHLPQLVQCATTGTVRVQIDASVIDPWDCQVVRNHRAATVWPGFGHFFSGTIISSKGSHDIAAKRVVGWNSGAHSRHITVPAAQVWPITSDLNPHQAAVQLAVHAIALAAIRGTARCLPTERIAIGIPGALGDALRNVCRVMDLAFEEDEVQGHRSMGDKLFRVHADSGSLSVDNTPVDIETYLKGGDRILAELATDRFQLNCQVPAFPIADYQEAFDHAASNRTPTVLLHDHTRTQIRGIITYRQPHSIFKPNGAYVLLGGSGGLGQHLIRWMVRQGARHLVIVSRSGMKAEDERSLRRDIDVFNAILEVRRADATKRPDLEAALCDVRARGKILGCMNLVMVLQDSPFDSMTGAQWDMALEAKVQSTNNLHLATLQDPLDFFILFSSIASIAGNMAQANYATANAYQNSIAADRRASGLPGMAIALGVMTGIGVLTDEQNLLQGFSQKGMTLLSPDNLCKIVETAVQASQYSDRSLLPVGFDMFQSLDGAIQRREDQRQLFWAETAEFGFLFDHKVQEEDNAVVCSLRDQLLGGNPGQGLEALLKAFLAFLGSILGYEADSLDPSRPMASFGLDSLNAVTCRFWFFQELAVDVPLFQVLGADSVTSLLQDIRQEFLASHGSASDTTSPSTALPMPVAQSASGPLMVRPVSHSQHRIWFLQQLLTDKTVYNLLLVCHIAGEMDVPAFLAAWSTLMKRHEILRSCISDTADGLQQIPKDSATFPLTVIKANGSKEWRDVEAEVTRLARGYVFDLEGGDVIHGWLVQNPAGWKFYLASHHLAWDRSSVPVIFEETSHVYQNILAGRSPEAELSPVPYQFVDYTLWQNEVLEQESLVKGSLEYWMSELDGIPDAITLLPSASVASRPLVQQYQTDTSLISLDAALASRLKSFCREHAVTPFMFMTACLSILLHRLTGDQDILIGIADGDRSHTAFDRLVGFTVNMLALRFRMNPKDNVHDFLGKAKQTCVQAYKHRILPFDYLLQHLNVPRAASHSPIFQVMVNYQMQAAFPEYDYGTFRFTGYDHYNARPQADFYLEIEETAQGALDCFFRFDTALYTHQSMTDLSYRYQALLESVLVADGEDKLGSLHLLSTADQELVHRFLRPEYRNYPTPVELSHDLFLDRLQDAVHHNPSKLAVFDKDETLTYQDLDERSDMVASALRRHGVLPGDSVGLVGDACCSIIAAICGVLKAGGVYVPIDREYPLERIQNMAADAGFRALLISQLSESEHQKLRGIPGTQLINVQQVLSSTSSDYALPFHRADASDSFCAVFTSGTTGKPKGIYIGQTQLRCEMEGCHRVFQTTSEDRLLLSSSLTFDMHLISVYGFVLYGATLCIADRETMLSPSSMVNWVVDSQISSLMMTPTQAQLLVTAPNADRLRTWTCLRSFSLGGEPVDPSVVGRLYELGLPSASVYNAYGPSETTVGVSIHRFDSTTIHQEVSVGGPIYPSSFYILDEHLNEVPPGTPGELYIGGPTVNAGYINRPEKTAAVFMNNPWATEDERTHGYDRLYRTGDRFLLSHDGKLYIQGRVAGDRQVKIRGMRTELTEIEQALSKTCQNHVSSHQVSFVAVAHYKTSTDGGTLVAFIVAPKLAEDDLSTQQQIRSIILSDLRSKLPFHMIPSALEFRTSLPLLVSGKIDYKTLQSCPPPSANCHDCGITSKMVGANGAEANLTPLQSRVALIWASVLGGKIAADQVDPEADFFSVGGHSLLLFRLQSGITEDFQISIPLRELFTASTVAAQATLIQSTLQSQQQPSSGSTIDWDSETALPKGFPAHVQPLPGLGQVSGDVALTGGCTMIGAHFVHHLLTTTPATAHCLAIEAESREEAKTRLLNALQQWNLLQDLDDEHTGRLLGYPGFLSHPTLGLSEDQIQCVDEATTALYQIDSEVSLFKSYAHLTTSNLGSIRFLLNLATRNPRRAKPLHYLSTWGVPHLQSWSDTELPSRTWEAGPVALTHMRPGTDDRLGYLKCRWACERLLYRAAERGLPVSIFRPSMCTPAPGRRTTLARTDINRRILVGSLQVGMVPDFNSDRGGGMSWITADFLVQSILYLSQRAPTAGDTPLQIHHVVAPQHTPYSGVPSALFPTQSSLKSVPPRDWFAALRASQDPEMAMQAAVLEEWYSAGWVSFPLESSETHRRLCEAGIVSRPVDSEMLQDLVIGDGKF</sequence>
<dbReference type="Gene3D" id="1.10.1200.10">
    <property type="entry name" value="ACP-like"/>
    <property type="match status" value="1"/>
</dbReference>
<dbReference type="InterPro" id="IPR014031">
    <property type="entry name" value="Ketoacyl_synth_C"/>
</dbReference>
<feature type="domain" description="Carrier" evidence="9">
    <location>
        <begin position="2097"/>
        <end position="2174"/>
    </location>
</feature>
<dbReference type="Gene3D" id="3.40.366.10">
    <property type="entry name" value="Malonyl-Coenzyme A Acyl Carrier Protein, domain 2"/>
    <property type="match status" value="1"/>
</dbReference>
<feature type="domain" description="Ketosynthase family 3 (KS3)" evidence="10">
    <location>
        <begin position="7"/>
        <end position="433"/>
    </location>
</feature>
<dbReference type="InterPro" id="IPR014043">
    <property type="entry name" value="Acyl_transferase_dom"/>
</dbReference>
<dbReference type="Gene3D" id="3.10.129.110">
    <property type="entry name" value="Polyketide synthase dehydratase"/>
    <property type="match status" value="1"/>
</dbReference>
<dbReference type="InterPro" id="IPR023213">
    <property type="entry name" value="CAT-like_dom_sf"/>
</dbReference>
<evidence type="ECO:0000313" key="12">
    <source>
        <dbReference type="EMBL" id="PLB45025.1"/>
    </source>
</evidence>
<evidence type="ECO:0000256" key="5">
    <source>
        <dbReference type="ARBA" id="ARBA00022737"/>
    </source>
</evidence>
<dbReference type="GO" id="GO:0016874">
    <property type="term" value="F:ligase activity"/>
    <property type="evidence" value="ECO:0007669"/>
    <property type="project" value="UniProtKB-KW"/>
</dbReference>
<dbReference type="CDD" id="cd05274">
    <property type="entry name" value="KR_FAS_SDR_x"/>
    <property type="match status" value="1"/>
</dbReference>
<dbReference type="Pfam" id="PF00109">
    <property type="entry name" value="ketoacyl-synt"/>
    <property type="match status" value="1"/>
</dbReference>
<dbReference type="InterPro" id="IPR016036">
    <property type="entry name" value="Malonyl_transacylase_ACP-bd"/>
</dbReference>
<dbReference type="InterPro" id="IPR013120">
    <property type="entry name" value="FAR_NAD-bd"/>
</dbReference>
<evidence type="ECO:0000256" key="6">
    <source>
        <dbReference type="ARBA" id="ARBA00023268"/>
    </source>
</evidence>
<comment type="caution">
    <text evidence="8">Lacks conserved residue(s) required for the propagation of feature annotation.</text>
</comment>
<dbReference type="VEuPathDB" id="FungiDB:P170DRAFT_429736"/>